<evidence type="ECO:0000256" key="1">
    <source>
        <dbReference type="SAM" id="Phobius"/>
    </source>
</evidence>
<dbReference type="HOGENOM" id="CLU_1956982_0_0_4"/>
<dbReference type="InterPro" id="IPR021762">
    <property type="entry name" value="DUF3325"/>
</dbReference>
<accession>K9DDN0</accession>
<keyword evidence="1" id="KW-0812">Transmembrane</keyword>
<organism evidence="2 3">
    <name type="scientific">Massilia timonae CCUG 45783</name>
    <dbReference type="NCBI Taxonomy" id="883126"/>
    <lineage>
        <taxon>Bacteria</taxon>
        <taxon>Pseudomonadati</taxon>
        <taxon>Pseudomonadota</taxon>
        <taxon>Betaproteobacteria</taxon>
        <taxon>Burkholderiales</taxon>
        <taxon>Oxalobacteraceae</taxon>
        <taxon>Telluria group</taxon>
        <taxon>Massilia</taxon>
    </lineage>
</organism>
<reference evidence="2 3" key="1">
    <citation type="submission" date="2012-09" db="EMBL/GenBank/DDBJ databases">
        <title>The Genome Sequence of Massilia timonae CCUG 45783.</title>
        <authorList>
            <consortium name="The Broad Institute Genome Sequencing Platform"/>
            <person name="Earl A."/>
            <person name="Ward D."/>
            <person name="Feldgarden M."/>
            <person name="Gevers D."/>
            <person name="Huys G."/>
            <person name="Walker B."/>
            <person name="Young S.K."/>
            <person name="Zeng Q."/>
            <person name="Gargeya S."/>
            <person name="Fitzgerald M."/>
            <person name="Haas B."/>
            <person name="Abouelleil A."/>
            <person name="Alvarado L."/>
            <person name="Arachchi H.M."/>
            <person name="Berlin A.M."/>
            <person name="Chapman S.B."/>
            <person name="Goldberg J."/>
            <person name="Griggs A."/>
            <person name="Gujja S."/>
            <person name="Hansen M."/>
            <person name="Howarth C."/>
            <person name="Imamovic A."/>
            <person name="Larimer J."/>
            <person name="McCowen C."/>
            <person name="Montmayeur A."/>
            <person name="Murphy C."/>
            <person name="Neiman D."/>
            <person name="Pearson M."/>
            <person name="Priest M."/>
            <person name="Roberts A."/>
            <person name="Saif S."/>
            <person name="Shea T."/>
            <person name="Sisk P."/>
            <person name="Sykes S."/>
            <person name="Wortman J."/>
            <person name="Nusbaum C."/>
            <person name="Birren B."/>
        </authorList>
    </citation>
    <scope>NUCLEOTIDE SEQUENCE [LARGE SCALE GENOMIC DNA]</scope>
    <source>
        <strain evidence="2 3">CCUG 45783</strain>
    </source>
</reference>
<name>K9DDN0_9BURK</name>
<dbReference type="Proteomes" id="UP000009874">
    <property type="component" value="Unassembled WGS sequence"/>
</dbReference>
<sequence>MLRIILICILANLRGRDAVAACHAVRPVRLAAAVTGFLALGLAMERHWRDARGAQALGALALLVSLLYCRALRAQGYGFVPWIGCLTAAAWIAIGLLSHDVAIATRAARLAAAAAALGGMAALALRLG</sequence>
<feature type="transmembrane region" description="Helical" evidence="1">
    <location>
        <begin position="56"/>
        <end position="73"/>
    </location>
</feature>
<feature type="transmembrane region" description="Helical" evidence="1">
    <location>
        <begin position="79"/>
        <end position="98"/>
    </location>
</feature>
<evidence type="ECO:0000313" key="3">
    <source>
        <dbReference type="Proteomes" id="UP000009874"/>
    </source>
</evidence>
<dbReference type="PATRIC" id="fig|883126.3.peg.2393"/>
<proteinExistence type="predicted"/>
<keyword evidence="3" id="KW-1185">Reference proteome</keyword>
<protein>
    <submittedName>
        <fullName evidence="2">Uncharacterized protein</fullName>
    </submittedName>
</protein>
<feature type="transmembrane region" description="Helical" evidence="1">
    <location>
        <begin position="28"/>
        <end position="44"/>
    </location>
</feature>
<dbReference type="STRING" id="47229.LO55_3084"/>
<dbReference type="Pfam" id="PF11804">
    <property type="entry name" value="DUF3325"/>
    <property type="match status" value="1"/>
</dbReference>
<keyword evidence="1" id="KW-1133">Transmembrane helix</keyword>
<keyword evidence="1" id="KW-0472">Membrane</keyword>
<feature type="transmembrane region" description="Helical" evidence="1">
    <location>
        <begin position="110"/>
        <end position="127"/>
    </location>
</feature>
<comment type="caution">
    <text evidence="2">The sequence shown here is derived from an EMBL/GenBank/DDBJ whole genome shotgun (WGS) entry which is preliminary data.</text>
</comment>
<dbReference type="AlphaFoldDB" id="K9DDN0"/>
<gene>
    <name evidence="2" type="ORF">HMPREF9710_02361</name>
</gene>
<dbReference type="EMBL" id="AGZI01000027">
    <property type="protein sequence ID" value="EKU82338.1"/>
    <property type="molecule type" value="Genomic_DNA"/>
</dbReference>
<evidence type="ECO:0000313" key="2">
    <source>
        <dbReference type="EMBL" id="EKU82338.1"/>
    </source>
</evidence>